<comment type="caution">
    <text evidence="9">Lacks conserved residue(s) required for the propagation of feature annotation.</text>
</comment>
<reference evidence="11" key="1">
    <citation type="submission" date="2022-10" db="EMBL/GenBank/DDBJ databases">
        <title>The complete genomes of actinobacterial strains from the NBC collection.</title>
        <authorList>
            <person name="Joergensen T.S."/>
            <person name="Alvarez Arevalo M."/>
            <person name="Sterndorff E.B."/>
            <person name="Faurdal D."/>
            <person name="Vuksanovic O."/>
            <person name="Mourched A.-S."/>
            <person name="Charusanti P."/>
            <person name="Shaw S."/>
            <person name="Blin K."/>
            <person name="Weber T."/>
        </authorList>
    </citation>
    <scope>NUCLEOTIDE SEQUENCE</scope>
    <source>
        <strain evidence="11">NBC_00283</strain>
    </source>
</reference>
<dbReference type="EMBL" id="CP108057">
    <property type="protein sequence ID" value="WUO50954.1"/>
    <property type="molecule type" value="Genomic_DNA"/>
</dbReference>
<dbReference type="Pfam" id="PF01061">
    <property type="entry name" value="ABC2_membrane"/>
    <property type="match status" value="1"/>
</dbReference>
<evidence type="ECO:0000256" key="4">
    <source>
        <dbReference type="ARBA" id="ARBA00022475"/>
    </source>
</evidence>
<feature type="domain" description="ABC transmembrane type-2" evidence="10">
    <location>
        <begin position="47"/>
        <end position="275"/>
    </location>
</feature>
<evidence type="ECO:0000259" key="10">
    <source>
        <dbReference type="PROSITE" id="PS51012"/>
    </source>
</evidence>
<name>A0ABZ1RYK7_9ACTN</name>
<evidence type="ECO:0000256" key="6">
    <source>
        <dbReference type="ARBA" id="ARBA00022692"/>
    </source>
</evidence>
<evidence type="ECO:0000256" key="2">
    <source>
        <dbReference type="ARBA" id="ARBA00007783"/>
    </source>
</evidence>
<evidence type="ECO:0000313" key="12">
    <source>
        <dbReference type="Proteomes" id="UP001432075"/>
    </source>
</evidence>
<gene>
    <name evidence="11" type="ORF">OHU17_21850</name>
</gene>
<dbReference type="PROSITE" id="PS51012">
    <property type="entry name" value="ABC_TM2"/>
    <property type="match status" value="1"/>
</dbReference>
<keyword evidence="5" id="KW-0997">Cell inner membrane</keyword>
<keyword evidence="6 9" id="KW-0812">Transmembrane</keyword>
<feature type="transmembrane region" description="Helical" evidence="9">
    <location>
        <begin position="254"/>
        <end position="274"/>
    </location>
</feature>
<proteinExistence type="inferred from homology"/>
<evidence type="ECO:0000256" key="3">
    <source>
        <dbReference type="ARBA" id="ARBA00022448"/>
    </source>
</evidence>
<feature type="transmembrane region" description="Helical" evidence="9">
    <location>
        <begin position="50"/>
        <end position="74"/>
    </location>
</feature>
<comment type="similarity">
    <text evidence="2 9">Belongs to the ABC-2 integral membrane protein family.</text>
</comment>
<comment type="subcellular location">
    <subcellularLocation>
        <location evidence="1">Cell inner membrane</location>
        <topology evidence="1">Multi-pass membrane protein</topology>
    </subcellularLocation>
    <subcellularLocation>
        <location evidence="9">Cell membrane</location>
        <topology evidence="9">Multi-pass membrane protein</topology>
    </subcellularLocation>
</comment>
<keyword evidence="12" id="KW-1185">Reference proteome</keyword>
<evidence type="ECO:0000256" key="5">
    <source>
        <dbReference type="ARBA" id="ARBA00022519"/>
    </source>
</evidence>
<dbReference type="InterPro" id="IPR013525">
    <property type="entry name" value="ABC2_TM"/>
</dbReference>
<accession>A0ABZ1RYK7</accession>
<keyword evidence="8 9" id="KW-0472">Membrane</keyword>
<evidence type="ECO:0000256" key="9">
    <source>
        <dbReference type="RuleBase" id="RU361157"/>
    </source>
</evidence>
<keyword evidence="3 9" id="KW-0813">Transport</keyword>
<dbReference type="PANTHER" id="PTHR30413:SF8">
    <property type="entry name" value="TRANSPORT PERMEASE PROTEIN"/>
    <property type="match status" value="1"/>
</dbReference>
<evidence type="ECO:0000256" key="1">
    <source>
        <dbReference type="ARBA" id="ARBA00004429"/>
    </source>
</evidence>
<evidence type="ECO:0000256" key="8">
    <source>
        <dbReference type="ARBA" id="ARBA00023136"/>
    </source>
</evidence>
<dbReference type="PANTHER" id="PTHR30413">
    <property type="entry name" value="INNER MEMBRANE TRANSPORT PERMEASE"/>
    <property type="match status" value="1"/>
</dbReference>
<organism evidence="11 12">
    <name type="scientific">Streptomyces goshikiensis</name>
    <dbReference type="NCBI Taxonomy" id="1942"/>
    <lineage>
        <taxon>Bacteria</taxon>
        <taxon>Bacillati</taxon>
        <taxon>Actinomycetota</taxon>
        <taxon>Actinomycetes</taxon>
        <taxon>Kitasatosporales</taxon>
        <taxon>Streptomycetaceae</taxon>
        <taxon>Streptomyces</taxon>
    </lineage>
</organism>
<protein>
    <recommendedName>
        <fullName evidence="9">Transport permease protein</fullName>
    </recommendedName>
</protein>
<keyword evidence="4 9" id="KW-1003">Cell membrane</keyword>
<dbReference type="InterPro" id="IPR047817">
    <property type="entry name" value="ABC2_TM_bact-type"/>
</dbReference>
<feature type="transmembrane region" description="Helical" evidence="9">
    <location>
        <begin position="80"/>
        <end position="101"/>
    </location>
</feature>
<keyword evidence="7 9" id="KW-1133">Transmembrane helix</keyword>
<feature type="transmembrane region" description="Helical" evidence="9">
    <location>
        <begin position="155"/>
        <end position="178"/>
    </location>
</feature>
<evidence type="ECO:0000256" key="7">
    <source>
        <dbReference type="ARBA" id="ARBA00022989"/>
    </source>
</evidence>
<sequence>MAAAHGLTVSGARPSLTRYIAALWGRRHFVTAYATARMHATYSTARLGQLWHLATPLLNAAVYYFIFGVVMNASHNVPDYVPFLLTGIFVWDFIGSSVNAGTRAIHGNLGLVRALHFPRASLPLSTVIQLFQQLLVTMGTLVVLLLALGQTPGPSWLLAFPTLLLTAVFCAGCALVMARIGSKSPDVSQLMPFVLRTWMYSSGVMWSIDKVLKRDDLPHWVALALKANPAAVYIDLMRFSLIDSFTARSLPHHVWPLAIGWALLAGVGGFLYFWKAEEEYGRG</sequence>
<dbReference type="Proteomes" id="UP001432075">
    <property type="component" value="Chromosome"/>
</dbReference>
<evidence type="ECO:0000313" key="11">
    <source>
        <dbReference type="EMBL" id="WUO50954.1"/>
    </source>
</evidence>
<feature type="transmembrane region" description="Helical" evidence="9">
    <location>
        <begin position="122"/>
        <end position="149"/>
    </location>
</feature>